<dbReference type="Gene3D" id="3.30.750.24">
    <property type="entry name" value="STAS domain"/>
    <property type="match status" value="1"/>
</dbReference>
<evidence type="ECO:0000313" key="4">
    <source>
        <dbReference type="EMBL" id="EFO81875.1"/>
    </source>
</evidence>
<keyword evidence="2" id="KW-0812">Transmembrane</keyword>
<comment type="caution">
    <text evidence="4">The sequence shown here is derived from an EMBL/GenBank/DDBJ whole genome shotgun (WGS) entry which is preliminary data.</text>
</comment>
<dbReference type="HOGENOM" id="CLU_061564_0_0_0"/>
<reference evidence="4 5" key="1">
    <citation type="journal article" date="2011" name="J. Bacteriol.">
        <title>Draft genome sequence of the anoxygenic filamentous phototrophic bacterium Oscillochloris trichoides subsp. DG-6.</title>
        <authorList>
            <person name="Kuznetsov B.B."/>
            <person name="Ivanovsky R.N."/>
            <person name="Keppen O.I."/>
            <person name="Sukhacheva M.V."/>
            <person name="Bumazhkin B.K."/>
            <person name="Patutina E.O."/>
            <person name="Beletsky A.V."/>
            <person name="Mardanov A.V."/>
            <person name="Baslerov R.V."/>
            <person name="Panteleeva A.N."/>
            <person name="Kolganova T.V."/>
            <person name="Ravin N.V."/>
            <person name="Skryabin K.G."/>
        </authorList>
    </citation>
    <scope>NUCLEOTIDE SEQUENCE [LARGE SCALE GENOMIC DNA]</scope>
    <source>
        <strain evidence="4 5">DG-6</strain>
    </source>
</reference>
<feature type="domain" description="STAS" evidence="3">
    <location>
        <begin position="252"/>
        <end position="352"/>
    </location>
</feature>
<evidence type="ECO:0000313" key="5">
    <source>
        <dbReference type="Proteomes" id="UP000054010"/>
    </source>
</evidence>
<dbReference type="PROSITE" id="PS50801">
    <property type="entry name" value="STAS"/>
    <property type="match status" value="1"/>
</dbReference>
<feature type="transmembrane region" description="Helical" evidence="2">
    <location>
        <begin position="12"/>
        <end position="33"/>
    </location>
</feature>
<name>E1IAC1_9CHLR</name>
<protein>
    <submittedName>
        <fullName evidence="4">Anti-sigma-factor antagonist</fullName>
    </submittedName>
</protein>
<gene>
    <name evidence="4" type="ORF">OSCT_0272</name>
</gene>
<keyword evidence="1" id="KW-0175">Coiled coil</keyword>
<dbReference type="PANTHER" id="PTHR33745">
    <property type="entry name" value="RSBT ANTAGONIST PROTEIN RSBS-RELATED"/>
    <property type="match status" value="1"/>
</dbReference>
<evidence type="ECO:0000259" key="3">
    <source>
        <dbReference type="PROSITE" id="PS50801"/>
    </source>
</evidence>
<dbReference type="Pfam" id="PF01740">
    <property type="entry name" value="STAS"/>
    <property type="match status" value="1"/>
</dbReference>
<evidence type="ECO:0000256" key="2">
    <source>
        <dbReference type="SAM" id="Phobius"/>
    </source>
</evidence>
<feature type="coiled-coil region" evidence="1">
    <location>
        <begin position="177"/>
        <end position="204"/>
    </location>
</feature>
<organism evidence="4 5">
    <name type="scientific">Oscillochloris trichoides DG-6</name>
    <dbReference type="NCBI Taxonomy" id="765420"/>
    <lineage>
        <taxon>Bacteria</taxon>
        <taxon>Bacillati</taxon>
        <taxon>Chloroflexota</taxon>
        <taxon>Chloroflexia</taxon>
        <taxon>Chloroflexales</taxon>
        <taxon>Chloroflexineae</taxon>
        <taxon>Oscillochloridaceae</taxon>
        <taxon>Oscillochloris</taxon>
    </lineage>
</organism>
<dbReference type="eggNOG" id="COG1366">
    <property type="taxonomic scope" value="Bacteria"/>
</dbReference>
<dbReference type="STRING" id="765420.OSCT_0272"/>
<evidence type="ECO:0000256" key="1">
    <source>
        <dbReference type="SAM" id="Coils"/>
    </source>
</evidence>
<proteinExistence type="predicted"/>
<feature type="transmembrane region" description="Helical" evidence="2">
    <location>
        <begin position="40"/>
        <end position="61"/>
    </location>
</feature>
<dbReference type="InterPro" id="IPR002645">
    <property type="entry name" value="STAS_dom"/>
</dbReference>
<keyword evidence="2" id="KW-1133">Transmembrane helix</keyword>
<dbReference type="PANTHER" id="PTHR33745:SF1">
    <property type="entry name" value="RSBT ANTAGONIST PROTEIN RSBS"/>
    <property type="match status" value="1"/>
</dbReference>
<feature type="transmembrane region" description="Helical" evidence="2">
    <location>
        <begin position="67"/>
        <end position="87"/>
    </location>
</feature>
<accession>E1IAC1</accession>
<dbReference type="AlphaFoldDB" id="E1IAC1"/>
<dbReference type="Proteomes" id="UP000054010">
    <property type="component" value="Unassembled WGS sequence"/>
</dbReference>
<dbReference type="InterPro" id="IPR036513">
    <property type="entry name" value="STAS_dom_sf"/>
</dbReference>
<dbReference type="InterPro" id="IPR051932">
    <property type="entry name" value="Bact_StressResp_Reg"/>
</dbReference>
<keyword evidence="2" id="KW-0472">Membrane</keyword>
<dbReference type="CDD" id="cd07041">
    <property type="entry name" value="STAS_RsbR_RsbS_like"/>
    <property type="match status" value="1"/>
</dbReference>
<dbReference type="SUPFAM" id="SSF52091">
    <property type="entry name" value="SpoIIaa-like"/>
    <property type="match status" value="1"/>
</dbReference>
<feature type="transmembrane region" description="Helical" evidence="2">
    <location>
        <begin position="152"/>
        <end position="171"/>
    </location>
</feature>
<sequence length="353" mass="37544">MNDPLEQRQAFLVQIFLLALIGMSVLALPLPFLSALSPGLALGITALVLMELPLYMLALVVLRRGHFGSAIIIASVSIVLLCTGILVSTGTRSSGATMFTFALPIIFAGLLAGGSGAFWAIVLSTLGIGLVLTLEVTGSPLVGFAAPHDANIGGVLGGFLSVAIVLGFFVARFGRALREILHESQRHEQEVAAQRDALEQVVSERTAALRHALTEVEARMRAQAEMLEEIGQQREAIRELSIPLLPVDAQTLVLPLIGALDTARLDALQGRTLEALEGGRIRRLILDVSGVPLVDSQVALGLLNTVRAARLLGVLVTLAGIRPEVAQAMVGLGLEMDEVRTFHDLEDALHYGR</sequence>
<keyword evidence="5" id="KW-1185">Reference proteome</keyword>
<dbReference type="EMBL" id="ADVR01000004">
    <property type="protein sequence ID" value="EFO81875.1"/>
    <property type="molecule type" value="Genomic_DNA"/>
</dbReference>
<feature type="transmembrane region" description="Helical" evidence="2">
    <location>
        <begin position="99"/>
        <end position="132"/>
    </location>
</feature>